<dbReference type="Proteomes" id="UP000243106">
    <property type="component" value="Unassembled WGS sequence"/>
</dbReference>
<evidence type="ECO:0000256" key="7">
    <source>
        <dbReference type="SAM" id="Phobius"/>
    </source>
</evidence>
<keyword evidence="10" id="KW-1185">Reference proteome</keyword>
<dbReference type="Gene3D" id="3.30.479.30">
    <property type="entry name" value="Band 7 domain"/>
    <property type="match status" value="1"/>
</dbReference>
<keyword evidence="3 7" id="KW-0812">Transmembrane</keyword>
<dbReference type="SUPFAM" id="SSF117892">
    <property type="entry name" value="Band 7/SPFH domain"/>
    <property type="match status" value="1"/>
</dbReference>
<reference evidence="10" key="1">
    <citation type="submission" date="2016-10" db="EMBL/GenBank/DDBJ databases">
        <authorList>
            <person name="Varghese N."/>
            <person name="Submissions S."/>
        </authorList>
    </citation>
    <scope>NUCLEOTIDE SEQUENCE [LARGE SCALE GENOMIC DNA]</scope>
    <source>
        <strain evidence="10">JCM 10271</strain>
    </source>
</reference>
<dbReference type="RefSeq" id="WP_093009417.1">
    <property type="nucleotide sequence ID" value="NZ_FOXV01000002.1"/>
</dbReference>
<dbReference type="PANTHER" id="PTHR42911">
    <property type="entry name" value="MODULATOR OF FTSH PROTEASE HFLC"/>
    <property type="match status" value="1"/>
</dbReference>
<dbReference type="GO" id="GO:0016020">
    <property type="term" value="C:membrane"/>
    <property type="evidence" value="ECO:0007669"/>
    <property type="project" value="UniProtKB-SubCell"/>
</dbReference>
<keyword evidence="9" id="KW-0645">Protease</keyword>
<dbReference type="InterPro" id="IPR036013">
    <property type="entry name" value="Band_7/SPFH_dom_sf"/>
</dbReference>
<evidence type="ECO:0000256" key="6">
    <source>
        <dbReference type="SAM" id="MobiDB-lite"/>
    </source>
</evidence>
<dbReference type="STRING" id="93684.SAMN05421853_102137"/>
<evidence type="ECO:0000259" key="8">
    <source>
        <dbReference type="SMART" id="SM00244"/>
    </source>
</evidence>
<evidence type="ECO:0000256" key="3">
    <source>
        <dbReference type="ARBA" id="ARBA00022692"/>
    </source>
</evidence>
<dbReference type="GO" id="GO:0006508">
    <property type="term" value="P:proteolysis"/>
    <property type="evidence" value="ECO:0007669"/>
    <property type="project" value="UniProtKB-KW"/>
</dbReference>
<dbReference type="GO" id="GO:0008233">
    <property type="term" value="F:peptidase activity"/>
    <property type="evidence" value="ECO:0007669"/>
    <property type="project" value="UniProtKB-KW"/>
</dbReference>
<comment type="subcellular location">
    <subcellularLocation>
        <location evidence="1">Membrane</location>
        <topology evidence="1">Single-pass membrane protein</topology>
    </subcellularLocation>
</comment>
<dbReference type="InterPro" id="IPR001107">
    <property type="entry name" value="Band_7"/>
</dbReference>
<feature type="compositionally biased region" description="Acidic residues" evidence="6">
    <location>
        <begin position="343"/>
        <end position="352"/>
    </location>
</feature>
<protein>
    <submittedName>
        <fullName evidence="9">Membrane protease subunit HflC</fullName>
    </submittedName>
</protein>
<gene>
    <name evidence="9" type="ORF">SAMN05421853_102137</name>
</gene>
<dbReference type="InterPro" id="IPR010200">
    <property type="entry name" value="HflC"/>
</dbReference>
<keyword evidence="5 7" id="KW-0472">Membrane</keyword>
<evidence type="ECO:0000313" key="9">
    <source>
        <dbReference type="EMBL" id="SFQ14920.1"/>
    </source>
</evidence>
<keyword evidence="4 7" id="KW-1133">Transmembrane helix</keyword>
<proteinExistence type="inferred from homology"/>
<keyword evidence="9" id="KW-0378">Hydrolase</keyword>
<feature type="region of interest" description="Disordered" evidence="6">
    <location>
        <begin position="311"/>
        <end position="381"/>
    </location>
</feature>
<feature type="transmembrane region" description="Helical" evidence="7">
    <location>
        <begin position="6"/>
        <end position="25"/>
    </location>
</feature>
<name>A0A1I5W5B4_9RHOB</name>
<dbReference type="PANTHER" id="PTHR42911:SF1">
    <property type="entry name" value="MODULATOR OF FTSH PROTEASE HFLC"/>
    <property type="match status" value="1"/>
</dbReference>
<evidence type="ECO:0000313" key="10">
    <source>
        <dbReference type="Proteomes" id="UP000243106"/>
    </source>
</evidence>
<feature type="domain" description="Band 7" evidence="8">
    <location>
        <begin position="20"/>
        <end position="186"/>
    </location>
</feature>
<dbReference type="EMBL" id="FOXV01000002">
    <property type="protein sequence ID" value="SFQ14920.1"/>
    <property type="molecule type" value="Genomic_DNA"/>
</dbReference>
<organism evidence="9 10">
    <name type="scientific">Roseivivax halotolerans</name>
    <dbReference type="NCBI Taxonomy" id="93684"/>
    <lineage>
        <taxon>Bacteria</taxon>
        <taxon>Pseudomonadati</taxon>
        <taxon>Pseudomonadota</taxon>
        <taxon>Alphaproteobacteria</taxon>
        <taxon>Rhodobacterales</taxon>
        <taxon>Roseobacteraceae</taxon>
        <taxon>Roseivivax</taxon>
    </lineage>
</organism>
<dbReference type="CDD" id="cd03405">
    <property type="entry name" value="SPFH_HflC"/>
    <property type="match status" value="1"/>
</dbReference>
<dbReference type="SMART" id="SM00244">
    <property type="entry name" value="PHB"/>
    <property type="match status" value="1"/>
</dbReference>
<evidence type="ECO:0000256" key="5">
    <source>
        <dbReference type="ARBA" id="ARBA00023136"/>
    </source>
</evidence>
<dbReference type="Pfam" id="PF01145">
    <property type="entry name" value="Band_7"/>
    <property type="match status" value="1"/>
</dbReference>
<evidence type="ECO:0000256" key="1">
    <source>
        <dbReference type="ARBA" id="ARBA00004167"/>
    </source>
</evidence>
<dbReference type="AlphaFoldDB" id="A0A1I5W5B4"/>
<comment type="similarity">
    <text evidence="2">Belongs to the band 7/mec-2 family. HflC subfamily.</text>
</comment>
<evidence type="ECO:0000256" key="2">
    <source>
        <dbReference type="ARBA" id="ARBA00007862"/>
    </source>
</evidence>
<sequence>MTKLNLFIGVVILALVGILSAIFIVDEREKALVLQFGQIKQVREEPGIGFKVPFIQEVVKYDDRILSLDTDTIEVTPSDDRRLVVDAFARYRIADVVRFRQATGVGGIRAAEDRLSSILNAQIREVLGADQVTSDTILSEERRSLALRIREQARNEANSLGLQIVDVRLKQTNLPQQNLDATFSRMRAEREREAADEIARGNEAAQRVRAAADRTVVETTSNASREAEIVRGEADAERNRVYAEAFGDNPEFFSFYRSLSALERSLQRDNSTLVISPDSAFVGPLFDAIRADGLSAVEISDTDIERLRELAPETEISPDLPDSARDQIDPDGDGQGPVRDDGSLEEPMDETTDVPLGAEPDDGEATPEATDTQESDPQPTN</sequence>
<accession>A0A1I5W5B4</accession>
<evidence type="ECO:0000256" key="4">
    <source>
        <dbReference type="ARBA" id="ARBA00022989"/>
    </source>
</evidence>
<feature type="compositionally biased region" description="Polar residues" evidence="6">
    <location>
        <begin position="369"/>
        <end position="381"/>
    </location>
</feature>